<sequence length="106" mass="12616">MRYNFKQKLFRLLLERGYSKEKIINIFEFLGGILFLPNDLELMFRDDIKENIGGDEIMTKELTNLYQAGKSEGKKERDVEIAEMMLKNNEDIEKIMKYTQLSKEKI</sequence>
<dbReference type="AlphaFoldDB" id="A0A285GW10"/>
<dbReference type="EMBL" id="OBDZ01000011">
    <property type="protein sequence ID" value="SNY27687.1"/>
    <property type="molecule type" value="Genomic_DNA"/>
</dbReference>
<gene>
    <name evidence="1" type="ORF">SAMN06265827_11169</name>
</gene>
<organism evidence="1 2">
    <name type="scientific">Orenia metallireducens</name>
    <dbReference type="NCBI Taxonomy" id="1413210"/>
    <lineage>
        <taxon>Bacteria</taxon>
        <taxon>Bacillati</taxon>
        <taxon>Bacillota</taxon>
        <taxon>Clostridia</taxon>
        <taxon>Halanaerobiales</taxon>
        <taxon>Halobacteroidaceae</taxon>
        <taxon>Orenia</taxon>
    </lineage>
</organism>
<dbReference type="Proteomes" id="UP000219573">
    <property type="component" value="Unassembled WGS sequence"/>
</dbReference>
<dbReference type="RefSeq" id="WP_097017738.1">
    <property type="nucleotide sequence ID" value="NZ_OBDZ01000011.1"/>
</dbReference>
<dbReference type="OrthoDB" id="419816at2"/>
<keyword evidence="2" id="KW-1185">Reference proteome</keyword>
<evidence type="ECO:0000313" key="2">
    <source>
        <dbReference type="Proteomes" id="UP000219573"/>
    </source>
</evidence>
<reference evidence="2" key="1">
    <citation type="submission" date="2017-09" db="EMBL/GenBank/DDBJ databases">
        <authorList>
            <person name="Varghese N."/>
            <person name="Submissions S."/>
        </authorList>
    </citation>
    <scope>NUCLEOTIDE SEQUENCE [LARGE SCALE GENOMIC DNA]</scope>
    <source>
        <strain evidence="2">MSL47</strain>
    </source>
</reference>
<protein>
    <submittedName>
        <fullName evidence="1">Uncharacterized protein</fullName>
    </submittedName>
</protein>
<proteinExistence type="predicted"/>
<name>A0A285GW10_9FIRM</name>
<evidence type="ECO:0000313" key="1">
    <source>
        <dbReference type="EMBL" id="SNY27687.1"/>
    </source>
</evidence>
<accession>A0A285GW10</accession>